<gene>
    <name evidence="1" type="ORF">SAMN05216577_11167</name>
</gene>
<sequence length="140" mass="15540">MQQDQQAGAPLRTGDASPIHMHLSHAARLLGGYLYRYSSEVKLHEAMAEVLAQAGISFEREHVLDAKNRADFWLDGLVIEVKVDGTLAEALRQVDRYIHLPQVTGVLLASTQRWAAAPLKDRPAWGGKAFQMVRLGRQAL</sequence>
<reference evidence="1 2" key="1">
    <citation type="submission" date="2016-10" db="EMBL/GenBank/DDBJ databases">
        <authorList>
            <person name="Varghese N."/>
            <person name="Submissions S."/>
        </authorList>
    </citation>
    <scope>NUCLEOTIDE SEQUENCE [LARGE SCALE GENOMIC DNA]</scope>
    <source>
        <strain evidence="1 2">LMG 18378</strain>
    </source>
</reference>
<dbReference type="AlphaFoldDB" id="A0AAQ1HMI3"/>
<dbReference type="Proteomes" id="UP000183385">
    <property type="component" value="Unassembled WGS sequence"/>
</dbReference>
<accession>A0AAQ1HMI3</accession>
<dbReference type="RefSeq" id="WP_203228517.1">
    <property type="nucleotide sequence ID" value="NZ_CP014158.1"/>
</dbReference>
<evidence type="ECO:0000313" key="1">
    <source>
        <dbReference type="EMBL" id="SFC83701.1"/>
    </source>
</evidence>
<dbReference type="GeneID" id="72997161"/>
<protein>
    <submittedName>
        <fullName evidence="1">Uncharacterized protein</fullName>
    </submittedName>
</protein>
<dbReference type="EMBL" id="FOLS01000011">
    <property type="protein sequence ID" value="SFC83701.1"/>
    <property type="molecule type" value="Genomic_DNA"/>
</dbReference>
<organism evidence="1 2">
    <name type="scientific">Pseudomonas citronellolis</name>
    <dbReference type="NCBI Taxonomy" id="53408"/>
    <lineage>
        <taxon>Bacteria</taxon>
        <taxon>Pseudomonadati</taxon>
        <taxon>Pseudomonadota</taxon>
        <taxon>Gammaproteobacteria</taxon>
        <taxon>Pseudomonadales</taxon>
        <taxon>Pseudomonadaceae</taxon>
        <taxon>Pseudomonas</taxon>
    </lineage>
</organism>
<comment type="caution">
    <text evidence="1">The sequence shown here is derived from an EMBL/GenBank/DDBJ whole genome shotgun (WGS) entry which is preliminary data.</text>
</comment>
<name>A0AAQ1HMI3_9PSED</name>
<keyword evidence="2" id="KW-1185">Reference proteome</keyword>
<proteinExistence type="predicted"/>
<dbReference type="KEGG" id="pcq:PcP3B5_41300"/>
<evidence type="ECO:0000313" key="2">
    <source>
        <dbReference type="Proteomes" id="UP000183385"/>
    </source>
</evidence>